<sequence length="67" mass="7649">MLQWTTFNDGPRFAMIVHHTDAEPEFAYDREVPVGKLDKASDEAPSRGWTVVDIKSDWQTVYPVAKP</sequence>
<accession>A0ABV2N2E6</accession>
<gene>
    <name evidence="1" type="ORF">ABID37_003450</name>
</gene>
<dbReference type="Proteomes" id="UP001549076">
    <property type="component" value="Unassembled WGS sequence"/>
</dbReference>
<name>A0ABV2N2E6_9HYPH</name>
<dbReference type="EMBL" id="JBEPML010000012">
    <property type="protein sequence ID" value="MET3793226.1"/>
    <property type="molecule type" value="Genomic_DNA"/>
</dbReference>
<comment type="caution">
    <text evidence="1">The sequence shown here is derived from an EMBL/GenBank/DDBJ whole genome shotgun (WGS) entry which is preliminary data.</text>
</comment>
<evidence type="ECO:0000313" key="2">
    <source>
        <dbReference type="Proteomes" id="UP001549076"/>
    </source>
</evidence>
<evidence type="ECO:0000313" key="1">
    <source>
        <dbReference type="EMBL" id="MET3793226.1"/>
    </source>
</evidence>
<reference evidence="1 2" key="1">
    <citation type="submission" date="2024-06" db="EMBL/GenBank/DDBJ databases">
        <title>Genomic Encyclopedia of Type Strains, Phase IV (KMG-IV): sequencing the most valuable type-strain genomes for metagenomic binning, comparative biology and taxonomic classification.</title>
        <authorList>
            <person name="Goeker M."/>
        </authorList>
    </citation>
    <scope>NUCLEOTIDE SEQUENCE [LARGE SCALE GENOMIC DNA]</scope>
    <source>
        <strain evidence="1 2">DSM 27865</strain>
    </source>
</reference>
<proteinExistence type="predicted"/>
<protein>
    <submittedName>
        <fullName evidence="1">Uncharacterized protein</fullName>
    </submittedName>
</protein>
<keyword evidence="2" id="KW-1185">Reference proteome</keyword>
<organism evidence="1 2">
    <name type="scientific">Aquamicrobium terrae</name>
    <dbReference type="NCBI Taxonomy" id="1324945"/>
    <lineage>
        <taxon>Bacteria</taxon>
        <taxon>Pseudomonadati</taxon>
        <taxon>Pseudomonadota</taxon>
        <taxon>Alphaproteobacteria</taxon>
        <taxon>Hyphomicrobiales</taxon>
        <taxon>Phyllobacteriaceae</taxon>
        <taxon>Aquamicrobium</taxon>
    </lineage>
</organism>